<evidence type="ECO:0000256" key="1">
    <source>
        <dbReference type="SAM" id="Phobius"/>
    </source>
</evidence>
<keyword evidence="1" id="KW-0812">Transmembrane</keyword>
<proteinExistence type="predicted"/>
<reference evidence="2 3" key="1">
    <citation type="submission" date="2022-10" db="EMBL/GenBank/DDBJ databases">
        <title>Defluviimonas sp. nov., isolated from ocean surface sediments.</title>
        <authorList>
            <person name="He W."/>
            <person name="Wang L."/>
            <person name="Zhang D.-F."/>
        </authorList>
    </citation>
    <scope>NUCLEOTIDE SEQUENCE [LARGE SCALE GENOMIC DNA]</scope>
    <source>
        <strain evidence="2 3">WL0050</strain>
    </source>
</reference>
<feature type="transmembrane region" description="Helical" evidence="1">
    <location>
        <begin position="66"/>
        <end position="85"/>
    </location>
</feature>
<evidence type="ECO:0000313" key="3">
    <source>
        <dbReference type="Proteomes" id="UP001652564"/>
    </source>
</evidence>
<sequence>MIWLFVVLAGVLASEAFLRLPLLPVIRKVTTTAQKSGRVLKSKRISDHWKERILPSYSWVIGKGSIQFFLMLMLALAPVVLLGLAFPGGMAAWGEALLRPSVIGALCVVSILYIWIRLKVKRV</sequence>
<organism evidence="2 3">
    <name type="scientific">Albidovulum litorale</name>
    <dbReference type="NCBI Taxonomy" id="2984134"/>
    <lineage>
        <taxon>Bacteria</taxon>
        <taxon>Pseudomonadati</taxon>
        <taxon>Pseudomonadota</taxon>
        <taxon>Alphaproteobacteria</taxon>
        <taxon>Rhodobacterales</taxon>
        <taxon>Paracoccaceae</taxon>
        <taxon>Albidovulum</taxon>
    </lineage>
</organism>
<dbReference type="Proteomes" id="UP001652564">
    <property type="component" value="Unassembled WGS sequence"/>
</dbReference>
<evidence type="ECO:0000313" key="2">
    <source>
        <dbReference type="EMBL" id="MCV2872143.1"/>
    </source>
</evidence>
<accession>A0ABT2ZLY7</accession>
<name>A0ABT2ZLY7_9RHOB</name>
<keyword evidence="3" id="KW-1185">Reference proteome</keyword>
<protein>
    <submittedName>
        <fullName evidence="2">Uncharacterized protein</fullName>
    </submittedName>
</protein>
<gene>
    <name evidence="2" type="ORF">OEZ71_07520</name>
</gene>
<feature type="transmembrane region" description="Helical" evidence="1">
    <location>
        <begin position="97"/>
        <end position="116"/>
    </location>
</feature>
<comment type="caution">
    <text evidence="2">The sequence shown here is derived from an EMBL/GenBank/DDBJ whole genome shotgun (WGS) entry which is preliminary data.</text>
</comment>
<dbReference type="EMBL" id="JAOWKZ010000002">
    <property type="protein sequence ID" value="MCV2872143.1"/>
    <property type="molecule type" value="Genomic_DNA"/>
</dbReference>
<keyword evidence="1" id="KW-1133">Transmembrane helix</keyword>
<keyword evidence="1" id="KW-0472">Membrane</keyword>
<dbReference type="RefSeq" id="WP_263739332.1">
    <property type="nucleotide sequence ID" value="NZ_JAOWKZ010000002.1"/>
</dbReference>